<dbReference type="GO" id="GO:0004777">
    <property type="term" value="F:succinate-semialdehyde dehydrogenase (NAD+) activity"/>
    <property type="evidence" value="ECO:0007669"/>
    <property type="project" value="TreeGrafter"/>
</dbReference>
<dbReference type="InterPro" id="IPR015590">
    <property type="entry name" value="Aldehyde_DH_dom"/>
</dbReference>
<evidence type="ECO:0000256" key="2">
    <source>
        <dbReference type="SAM" id="MobiDB-lite"/>
    </source>
</evidence>
<dbReference type="GO" id="GO:0009450">
    <property type="term" value="P:gamma-aminobutyric acid catabolic process"/>
    <property type="evidence" value="ECO:0007669"/>
    <property type="project" value="TreeGrafter"/>
</dbReference>
<feature type="domain" description="Aldehyde dehydrogenase" evidence="4">
    <location>
        <begin position="475"/>
        <end position="583"/>
    </location>
</feature>
<evidence type="ECO:0000256" key="1">
    <source>
        <dbReference type="ARBA" id="ARBA00023002"/>
    </source>
</evidence>
<dbReference type="PANTHER" id="PTHR43353">
    <property type="entry name" value="SUCCINATE-SEMIALDEHYDE DEHYDROGENASE, MITOCHONDRIAL"/>
    <property type="match status" value="1"/>
</dbReference>
<sequence>MVGGRVKAVAWHYNRPKYPSTPTRTDGSPENVDGASYQTGRGSGSFFGGLLIGTVGTRESFRIMGMLAIVGGITYGLLHYFWLRKVEAGNNSKEEQQEYSEGEHLNSEASESFINIKHKDSVISSEHQNLFNEVNNCCSKAFLEHKKIIPRSRSSSLEMHSHLDHQCRVDLLKSALHKDHIFSNNEKARKQCLGEPFENFYAELIALSTHREFGDQEDKLVRAQIILGVNSQSIKQHLLREDTTLNKVVDYCKSVELADKNLKTIEDGRRSSQSDIFKVSRKTTTSQPSKVQNRCHPQKTGQSRSWNNLQQTEPLRPDPKENLDGEEFADDMGDLEGLKVAPPSSPNNKPEDKIASNSQSPNSETNTLPLGTNLPNIVTRGDPPPVCDLCDAPLNVYHILMECRKSIYVQTCSVDHLVVITVRLMKYILVLCSVAGRLTREREVVGRTIRMTLHPVRTLTQLNLIQDKAFVDGVWKSSASGKTFNVINPSSGTILGAVPDMDESDTKAAIEAAHKAFLTWSKTTGKERSSILRNWFNLLVKNENEIARIVSSESGKAFKEAIGEVAYGNSFIEWFSEEARRIHVSLYIHF</sequence>
<keyword evidence="3" id="KW-0812">Transmembrane</keyword>
<accession>A0A7R9K5Q4</accession>
<feature type="compositionally biased region" description="Polar residues" evidence="2">
    <location>
        <begin position="282"/>
        <end position="292"/>
    </location>
</feature>
<evidence type="ECO:0000256" key="3">
    <source>
        <dbReference type="SAM" id="Phobius"/>
    </source>
</evidence>
<dbReference type="Pfam" id="PF00171">
    <property type="entry name" value="Aldedh"/>
    <property type="match status" value="1"/>
</dbReference>
<feature type="compositionally biased region" description="Acidic residues" evidence="2">
    <location>
        <begin position="324"/>
        <end position="334"/>
    </location>
</feature>
<feature type="region of interest" description="Disordered" evidence="2">
    <location>
        <begin position="268"/>
        <end position="377"/>
    </location>
</feature>
<evidence type="ECO:0000259" key="4">
    <source>
        <dbReference type="Pfam" id="PF00171"/>
    </source>
</evidence>
<dbReference type="SUPFAM" id="SSF53720">
    <property type="entry name" value="ALDH-like"/>
    <property type="match status" value="1"/>
</dbReference>
<feature type="compositionally biased region" description="Polar residues" evidence="2">
    <location>
        <begin position="355"/>
        <end position="376"/>
    </location>
</feature>
<reference evidence="5" key="1">
    <citation type="submission" date="2020-11" db="EMBL/GenBank/DDBJ databases">
        <authorList>
            <person name="Tran Van P."/>
        </authorList>
    </citation>
    <scope>NUCLEOTIDE SEQUENCE</scope>
</reference>
<keyword evidence="1" id="KW-0560">Oxidoreductase</keyword>
<feature type="transmembrane region" description="Helical" evidence="3">
    <location>
        <begin position="63"/>
        <end position="83"/>
    </location>
</feature>
<dbReference type="InterPro" id="IPR050740">
    <property type="entry name" value="Aldehyde_DH_Superfamily"/>
</dbReference>
<dbReference type="InterPro" id="IPR016161">
    <property type="entry name" value="Ald_DH/histidinol_DH"/>
</dbReference>
<dbReference type="GO" id="GO:0005739">
    <property type="term" value="C:mitochondrion"/>
    <property type="evidence" value="ECO:0007669"/>
    <property type="project" value="TreeGrafter"/>
</dbReference>
<evidence type="ECO:0000313" key="5">
    <source>
        <dbReference type="EMBL" id="CAD7602507.1"/>
    </source>
</evidence>
<feature type="compositionally biased region" description="Polar residues" evidence="2">
    <location>
        <begin position="299"/>
        <end position="313"/>
    </location>
</feature>
<keyword evidence="3" id="KW-0472">Membrane</keyword>
<name>A0A7R9K5Q4_TIMGE</name>
<keyword evidence="3" id="KW-1133">Transmembrane helix</keyword>
<proteinExistence type="predicted"/>
<protein>
    <recommendedName>
        <fullName evidence="4">Aldehyde dehydrogenase domain-containing protein</fullName>
    </recommendedName>
</protein>
<dbReference type="PANTHER" id="PTHR43353:SF5">
    <property type="entry name" value="SUCCINATE-SEMIALDEHYDE DEHYDROGENASE, MITOCHONDRIAL"/>
    <property type="match status" value="1"/>
</dbReference>
<dbReference type="EMBL" id="OE843201">
    <property type="protein sequence ID" value="CAD7602507.1"/>
    <property type="molecule type" value="Genomic_DNA"/>
</dbReference>
<dbReference type="Gene3D" id="3.40.605.10">
    <property type="entry name" value="Aldehyde Dehydrogenase, Chain A, domain 1"/>
    <property type="match status" value="1"/>
</dbReference>
<dbReference type="InterPro" id="IPR016162">
    <property type="entry name" value="Ald_DH_N"/>
</dbReference>
<dbReference type="AlphaFoldDB" id="A0A7R9K5Q4"/>
<gene>
    <name evidence="5" type="ORF">TGEB3V08_LOCUS8370</name>
</gene>
<organism evidence="5">
    <name type="scientific">Timema genevievae</name>
    <name type="common">Walking stick</name>
    <dbReference type="NCBI Taxonomy" id="629358"/>
    <lineage>
        <taxon>Eukaryota</taxon>
        <taxon>Metazoa</taxon>
        <taxon>Ecdysozoa</taxon>
        <taxon>Arthropoda</taxon>
        <taxon>Hexapoda</taxon>
        <taxon>Insecta</taxon>
        <taxon>Pterygota</taxon>
        <taxon>Neoptera</taxon>
        <taxon>Polyneoptera</taxon>
        <taxon>Phasmatodea</taxon>
        <taxon>Timematodea</taxon>
        <taxon>Timematoidea</taxon>
        <taxon>Timematidae</taxon>
        <taxon>Timema</taxon>
    </lineage>
</organism>